<dbReference type="PANTHER" id="PTHR43179:SF12">
    <property type="entry name" value="GALACTOFURANOSYLTRANSFERASE GLFT2"/>
    <property type="match status" value="1"/>
</dbReference>
<organism evidence="5 6">
    <name type="scientific">Aerosticca soli</name>
    <dbReference type="NCBI Taxonomy" id="2010829"/>
    <lineage>
        <taxon>Bacteria</taxon>
        <taxon>Pseudomonadati</taxon>
        <taxon>Pseudomonadota</taxon>
        <taxon>Gammaproteobacteria</taxon>
        <taxon>Lysobacterales</taxon>
        <taxon>Rhodanobacteraceae</taxon>
        <taxon>Aerosticca</taxon>
    </lineage>
</organism>
<dbReference type="GO" id="GO:0016757">
    <property type="term" value="F:glycosyltransferase activity"/>
    <property type="evidence" value="ECO:0007669"/>
    <property type="project" value="UniProtKB-KW"/>
</dbReference>
<feature type="domain" description="Glycosyltransferase 2-like" evidence="4">
    <location>
        <begin position="11"/>
        <end position="127"/>
    </location>
</feature>
<keyword evidence="2" id="KW-0328">Glycosyltransferase</keyword>
<dbReference type="InterPro" id="IPR006446">
    <property type="entry name" value="RhaTrfase"/>
</dbReference>
<dbReference type="Proteomes" id="UP000270530">
    <property type="component" value="Chromosome"/>
</dbReference>
<dbReference type="OrthoDB" id="9771846at2"/>
<protein>
    <submittedName>
        <fullName evidence="5">dTDP-rhamnosyl transferase RfbF</fullName>
    </submittedName>
</protein>
<dbReference type="Pfam" id="PF00535">
    <property type="entry name" value="Glycos_transf_2"/>
    <property type="match status" value="1"/>
</dbReference>
<dbReference type="NCBIfam" id="TIGR01556">
    <property type="entry name" value="rhamnosyltran"/>
    <property type="match status" value="1"/>
</dbReference>
<gene>
    <name evidence="5" type="ORF">ALSL_0213</name>
</gene>
<sequence length="301" mass="33156">MTEKQQTVCAVIVTYHPQRGFLEELLQAVAPQVGGVVVVDNTGGEPMPPPTEVAGVEVVSLPSNAGLAAAQNIGIAWARRRGFDHVLLLDQDSLPAEGMVAALLGALSLLGPRTAAVGPRFHELREGRDAPFVRIGFPFNRKLHCSPGRETVPCDFLISSGTLVPMAVLDRVGVMDPELFIDNVDLEWCFRARAIGYELHGVCAARMDHRLGDARLALPLRLGHVVVHGPRRLYYMMRNRVRLYRLPHTPRTWVAQDLPRVLVKLFLFGVLVAPRMRNLRCMLRGLWDGLRGRGGTGPYAA</sequence>
<dbReference type="PANTHER" id="PTHR43179">
    <property type="entry name" value="RHAMNOSYLTRANSFERASE WBBL"/>
    <property type="match status" value="1"/>
</dbReference>
<accession>A0A2Z6E1L5</accession>
<reference evidence="6" key="2">
    <citation type="submission" date="2018-06" db="EMBL/GenBank/DDBJ databases">
        <title>Genome sequence of Rhodanobacteraceae bacterium strain Dysh456.</title>
        <authorList>
            <person name="Fukui M."/>
        </authorList>
    </citation>
    <scope>NUCLEOTIDE SEQUENCE [LARGE SCALE GENOMIC DNA]</scope>
    <source>
        <strain evidence="6">Dysh456</strain>
    </source>
</reference>
<evidence type="ECO:0000256" key="3">
    <source>
        <dbReference type="ARBA" id="ARBA00022679"/>
    </source>
</evidence>
<proteinExistence type="inferred from homology"/>
<name>A0A2Z6E1L5_9GAMM</name>
<keyword evidence="6" id="KW-1185">Reference proteome</keyword>
<evidence type="ECO:0000256" key="1">
    <source>
        <dbReference type="ARBA" id="ARBA00006739"/>
    </source>
</evidence>
<dbReference type="KEGG" id="rbd:ALSL_0213"/>
<evidence type="ECO:0000313" key="5">
    <source>
        <dbReference type="EMBL" id="BBD78885.1"/>
    </source>
</evidence>
<reference evidence="6" key="1">
    <citation type="submission" date="2018-04" db="EMBL/GenBank/DDBJ databases">
        <authorList>
            <person name="Watanabe M."/>
            <person name="Kojima H."/>
        </authorList>
    </citation>
    <scope>NUCLEOTIDE SEQUENCE [LARGE SCALE GENOMIC DNA]</scope>
    <source>
        <strain evidence="6">Dysh456</strain>
    </source>
</reference>
<evidence type="ECO:0000313" key="6">
    <source>
        <dbReference type="Proteomes" id="UP000270530"/>
    </source>
</evidence>
<evidence type="ECO:0000259" key="4">
    <source>
        <dbReference type="Pfam" id="PF00535"/>
    </source>
</evidence>
<dbReference type="Gene3D" id="3.90.550.10">
    <property type="entry name" value="Spore Coat Polysaccharide Biosynthesis Protein SpsA, Chain A"/>
    <property type="match status" value="1"/>
</dbReference>
<dbReference type="RefSeq" id="WP_126535823.1">
    <property type="nucleotide sequence ID" value="NZ_AP018560.1"/>
</dbReference>
<evidence type="ECO:0000256" key="2">
    <source>
        <dbReference type="ARBA" id="ARBA00022676"/>
    </source>
</evidence>
<comment type="similarity">
    <text evidence="1">Belongs to the glycosyltransferase 2 family.</text>
</comment>
<dbReference type="EMBL" id="AP018560">
    <property type="protein sequence ID" value="BBD78885.1"/>
    <property type="molecule type" value="Genomic_DNA"/>
</dbReference>
<dbReference type="CDD" id="cd02526">
    <property type="entry name" value="GT2_RfbF_like"/>
    <property type="match status" value="1"/>
</dbReference>
<dbReference type="AlphaFoldDB" id="A0A2Z6E1L5"/>
<dbReference type="InterPro" id="IPR029044">
    <property type="entry name" value="Nucleotide-diphossugar_trans"/>
</dbReference>
<keyword evidence="3 5" id="KW-0808">Transferase</keyword>
<dbReference type="SUPFAM" id="SSF53448">
    <property type="entry name" value="Nucleotide-diphospho-sugar transferases"/>
    <property type="match status" value="1"/>
</dbReference>
<dbReference type="InterPro" id="IPR001173">
    <property type="entry name" value="Glyco_trans_2-like"/>
</dbReference>